<dbReference type="Gene3D" id="2.115.10.20">
    <property type="entry name" value="Glycosyl hydrolase domain, family 43"/>
    <property type="match status" value="1"/>
</dbReference>
<dbReference type="InterPro" id="IPR013320">
    <property type="entry name" value="ConA-like_dom_sf"/>
</dbReference>
<evidence type="ECO:0000256" key="4">
    <source>
        <dbReference type="RuleBase" id="RU362110"/>
    </source>
</evidence>
<dbReference type="GO" id="GO:0004575">
    <property type="term" value="F:sucrose alpha-glucosidase activity"/>
    <property type="evidence" value="ECO:0007669"/>
    <property type="project" value="TreeGrafter"/>
</dbReference>
<feature type="signal peptide" evidence="5">
    <location>
        <begin position="1"/>
        <end position="22"/>
    </location>
</feature>
<feature type="chain" id="PRO_5002429842" evidence="5">
    <location>
        <begin position="23"/>
        <end position="502"/>
    </location>
</feature>
<evidence type="ECO:0000256" key="5">
    <source>
        <dbReference type="SAM" id="SignalP"/>
    </source>
</evidence>
<organism evidence="8 9">
    <name type="scientific">Flavihumibacter petaseus NBRC 106054</name>
    <dbReference type="NCBI Taxonomy" id="1220578"/>
    <lineage>
        <taxon>Bacteria</taxon>
        <taxon>Pseudomonadati</taxon>
        <taxon>Bacteroidota</taxon>
        <taxon>Chitinophagia</taxon>
        <taxon>Chitinophagales</taxon>
        <taxon>Chitinophagaceae</taxon>
        <taxon>Flavihumibacter</taxon>
    </lineage>
</organism>
<dbReference type="EMBL" id="BBWV01000001">
    <property type="protein sequence ID" value="GAO41593.1"/>
    <property type="molecule type" value="Genomic_DNA"/>
</dbReference>
<sequence length="502" mass="57205">MKIFTRLLLICLLAVRLSNTLAQSDSGEAHRPMIHFSPERHWMNDPNGMFEYKGVYHLFFQYYPGGNKWGPMHWGHATSKDLFRWKEQPIALYPDSLGYIFSGSAVVDKNNTSGFGKDGKVPIVAIFTHHDPKGADAGKQDYQNQSIAYSLDEGMTWTKYAGNPVLKNPGIIDFRDPKVRWHEDTRQWIMTLATKDRITFFASPDLKNWKKLSEFGEKVGAHGGVWECPDLFPLRYKGKNYWVLLVSINPGGPNGGSATQYFLGDFNGKEFTPRDTLTRWLDYGPDNYAGVTISSDKQTPVFIGWMSDWRYAQDVPTTRWRSAMTLPRTLSIQGEGNNLAVRTYPLDFPTSLISTRYTLKNFTFGGPPDVYNTQKDSLLRMRLTMPVTSVAIQCTNGKGEKLVFGYDHSTNQYFIDRSEAGNTDFHPDFPKIIYAPRLTSSKTLELDFILDRSSLELFDGWTSMTAIFFPTETFRITGSSIPYNFPVEWYVEMLNPARSPAK</sequence>
<evidence type="ECO:0000313" key="9">
    <source>
        <dbReference type="Proteomes" id="UP000033121"/>
    </source>
</evidence>
<keyword evidence="2 4" id="KW-0378">Hydrolase</keyword>
<dbReference type="InterPro" id="IPR001362">
    <property type="entry name" value="Glyco_hydro_32"/>
</dbReference>
<feature type="domain" description="Glycosyl hydrolase family 32 N-terminal" evidence="6">
    <location>
        <begin position="35"/>
        <end position="340"/>
    </location>
</feature>
<evidence type="ECO:0000256" key="1">
    <source>
        <dbReference type="ARBA" id="ARBA00009902"/>
    </source>
</evidence>
<dbReference type="GO" id="GO:0005987">
    <property type="term" value="P:sucrose catabolic process"/>
    <property type="evidence" value="ECO:0007669"/>
    <property type="project" value="TreeGrafter"/>
</dbReference>
<keyword evidence="9" id="KW-1185">Reference proteome</keyword>
<proteinExistence type="inferred from homology"/>
<reference evidence="8 9" key="1">
    <citation type="submission" date="2015-04" db="EMBL/GenBank/DDBJ databases">
        <title>Whole genome shotgun sequence of Flavihumibacter petaseus NBRC 106054.</title>
        <authorList>
            <person name="Miyazawa S."/>
            <person name="Hosoyama A."/>
            <person name="Hashimoto M."/>
            <person name="Noguchi M."/>
            <person name="Tsuchikane K."/>
            <person name="Ohji S."/>
            <person name="Yamazoe A."/>
            <person name="Ichikawa N."/>
            <person name="Kimura A."/>
            <person name="Fujita N."/>
        </authorList>
    </citation>
    <scope>NUCLEOTIDE SEQUENCE [LARGE SCALE GENOMIC DNA]</scope>
    <source>
        <strain evidence="8 9">NBRC 106054</strain>
    </source>
</reference>
<dbReference type="Proteomes" id="UP000033121">
    <property type="component" value="Unassembled WGS sequence"/>
</dbReference>
<dbReference type="PROSITE" id="PS00609">
    <property type="entry name" value="GLYCOSYL_HYDROL_F32"/>
    <property type="match status" value="1"/>
</dbReference>
<dbReference type="InterPro" id="IPR018053">
    <property type="entry name" value="Glyco_hydro_32_AS"/>
</dbReference>
<evidence type="ECO:0000259" key="7">
    <source>
        <dbReference type="Pfam" id="PF08244"/>
    </source>
</evidence>
<dbReference type="InterPro" id="IPR023296">
    <property type="entry name" value="Glyco_hydro_beta-prop_sf"/>
</dbReference>
<dbReference type="PANTHER" id="PTHR42800">
    <property type="entry name" value="EXOINULINASE INUD (AFU_ORTHOLOGUE AFUA_5G00480)"/>
    <property type="match status" value="1"/>
</dbReference>
<evidence type="ECO:0000259" key="6">
    <source>
        <dbReference type="Pfam" id="PF00251"/>
    </source>
</evidence>
<evidence type="ECO:0000256" key="2">
    <source>
        <dbReference type="ARBA" id="ARBA00022801"/>
    </source>
</evidence>
<dbReference type="SUPFAM" id="SSF49899">
    <property type="entry name" value="Concanavalin A-like lectins/glucanases"/>
    <property type="match status" value="1"/>
</dbReference>
<dbReference type="Gene3D" id="2.60.120.560">
    <property type="entry name" value="Exo-inulinase, domain 1"/>
    <property type="match status" value="1"/>
</dbReference>
<dbReference type="GO" id="GO:0005737">
    <property type="term" value="C:cytoplasm"/>
    <property type="evidence" value="ECO:0007669"/>
    <property type="project" value="TreeGrafter"/>
</dbReference>
<protein>
    <submittedName>
        <fullName evidence="8">Putative exo-beta-D-fructosidase</fullName>
    </submittedName>
</protein>
<dbReference type="InterPro" id="IPR013189">
    <property type="entry name" value="Glyco_hydro_32_C"/>
</dbReference>
<dbReference type="CDD" id="cd18622">
    <property type="entry name" value="GH32_Inu-like"/>
    <property type="match status" value="1"/>
</dbReference>
<dbReference type="SUPFAM" id="SSF75005">
    <property type="entry name" value="Arabinanase/levansucrase/invertase"/>
    <property type="match status" value="1"/>
</dbReference>
<name>A0A0E9MVS5_9BACT</name>
<dbReference type="Pfam" id="PF08244">
    <property type="entry name" value="Glyco_hydro_32C"/>
    <property type="match status" value="1"/>
</dbReference>
<comment type="similarity">
    <text evidence="1 4">Belongs to the glycosyl hydrolase 32 family.</text>
</comment>
<dbReference type="AlphaFoldDB" id="A0A0E9MVS5"/>
<dbReference type="SMART" id="SM00640">
    <property type="entry name" value="Glyco_32"/>
    <property type="match status" value="1"/>
</dbReference>
<dbReference type="PANTHER" id="PTHR42800:SF1">
    <property type="entry name" value="EXOINULINASE INUD (AFU_ORTHOLOGUE AFUA_5G00480)"/>
    <property type="match status" value="1"/>
</dbReference>
<dbReference type="RefSeq" id="WP_217998161.1">
    <property type="nucleotide sequence ID" value="NZ_BBWV01000001.1"/>
</dbReference>
<dbReference type="InterPro" id="IPR013148">
    <property type="entry name" value="Glyco_hydro_32_N"/>
</dbReference>
<evidence type="ECO:0000313" key="8">
    <source>
        <dbReference type="EMBL" id="GAO41593.1"/>
    </source>
</evidence>
<comment type="caution">
    <text evidence="8">The sequence shown here is derived from an EMBL/GenBank/DDBJ whole genome shotgun (WGS) entry which is preliminary data.</text>
</comment>
<keyword evidence="5" id="KW-0732">Signal</keyword>
<feature type="domain" description="Glycosyl hydrolase family 32 C-terminal" evidence="7">
    <location>
        <begin position="390"/>
        <end position="473"/>
    </location>
</feature>
<evidence type="ECO:0000256" key="3">
    <source>
        <dbReference type="ARBA" id="ARBA00023295"/>
    </source>
</evidence>
<dbReference type="Pfam" id="PF00251">
    <property type="entry name" value="Glyco_hydro_32N"/>
    <property type="match status" value="1"/>
</dbReference>
<dbReference type="STRING" id="1220578.FPE01S_01_06070"/>
<accession>A0A0E9MVS5</accession>
<gene>
    <name evidence="8" type="ORF">FPE01S_01_06070</name>
</gene>
<keyword evidence="3 4" id="KW-0326">Glycosidase</keyword>